<name>X1SP98_9ZZZZ</name>
<dbReference type="PANTHER" id="PTHR43095">
    <property type="entry name" value="SUGAR KINASE"/>
    <property type="match status" value="1"/>
</dbReference>
<keyword evidence="1" id="KW-0808">Transferase</keyword>
<dbReference type="Pfam" id="PF02782">
    <property type="entry name" value="FGGY_C"/>
    <property type="match status" value="1"/>
</dbReference>
<dbReference type="InterPro" id="IPR000577">
    <property type="entry name" value="Carb_kinase_FGGY"/>
</dbReference>
<dbReference type="EMBL" id="BARW01006530">
    <property type="protein sequence ID" value="GAI77180.1"/>
    <property type="molecule type" value="Genomic_DNA"/>
</dbReference>
<dbReference type="GO" id="GO:0016301">
    <property type="term" value="F:kinase activity"/>
    <property type="evidence" value="ECO:0007669"/>
    <property type="project" value="UniProtKB-KW"/>
</dbReference>
<evidence type="ECO:0008006" key="6">
    <source>
        <dbReference type="Google" id="ProtNLM"/>
    </source>
</evidence>
<proteinExistence type="predicted"/>
<evidence type="ECO:0000259" key="4">
    <source>
        <dbReference type="Pfam" id="PF02782"/>
    </source>
</evidence>
<gene>
    <name evidence="5" type="ORF">S12H4_13720</name>
</gene>
<keyword evidence="2" id="KW-0418">Kinase</keyword>
<evidence type="ECO:0000259" key="3">
    <source>
        <dbReference type="Pfam" id="PF00370"/>
    </source>
</evidence>
<dbReference type="InterPro" id="IPR018485">
    <property type="entry name" value="FGGY_C"/>
</dbReference>
<sequence length="419" mass="46018">MDYFIGVDIGTTGIRAGVYNREFDLLGNGEGRSIIRKGSGGEIIQLPDEIYDETANAVKQAVKTSKIDKRRIACLSFDGQMAGVMGIDKNWQALTPYDSWLDTRCSAQVMQIKEKARNRVIEKTGNIPSYNHGPKILWWKENESDIFREIQSFIQPGAYVAGRLCGLKGKDAFIDWTYLHFSGLADNRNLKWDADLTGSFDIPPGKLPKIVSPVSIIGSTHRGEAELFGIPEGIPVAAGCGDTASCFLGTGAVERGTAVDVAGTASVFALATERFVEDLSGTVYASRSVVEGLWYSMSYINGGGLNLEWFKSAFTPGDSFDELNKSIKDLDPGSSGLIFIPHLEGRGYPNIPDMRGQWKGFTRDHTIGHFYRSILEGIGYEYAVYKEKILDILKSDSAYEVRVVGGGSKSEVWNQIKAD</sequence>
<dbReference type="PIRSF" id="PIRSF000538">
    <property type="entry name" value="GlpK"/>
    <property type="match status" value="1"/>
</dbReference>
<dbReference type="InterPro" id="IPR018484">
    <property type="entry name" value="FGGY_N"/>
</dbReference>
<dbReference type="AlphaFoldDB" id="X1SP98"/>
<reference evidence="5" key="1">
    <citation type="journal article" date="2014" name="Front. Microbiol.">
        <title>High frequency of phylogenetically diverse reductive dehalogenase-homologous genes in deep subseafloor sedimentary metagenomes.</title>
        <authorList>
            <person name="Kawai M."/>
            <person name="Futagami T."/>
            <person name="Toyoda A."/>
            <person name="Takaki Y."/>
            <person name="Nishi S."/>
            <person name="Hori S."/>
            <person name="Arai W."/>
            <person name="Tsubouchi T."/>
            <person name="Morono Y."/>
            <person name="Uchiyama I."/>
            <person name="Ito T."/>
            <person name="Fujiyama A."/>
            <person name="Inagaki F."/>
            <person name="Takami H."/>
        </authorList>
    </citation>
    <scope>NUCLEOTIDE SEQUENCE</scope>
    <source>
        <strain evidence="5">Expedition CK06-06</strain>
    </source>
</reference>
<evidence type="ECO:0000313" key="5">
    <source>
        <dbReference type="EMBL" id="GAI77180.1"/>
    </source>
</evidence>
<dbReference type="SUPFAM" id="SSF53067">
    <property type="entry name" value="Actin-like ATPase domain"/>
    <property type="match status" value="2"/>
</dbReference>
<accession>X1SP98</accession>
<dbReference type="CDD" id="cd00366">
    <property type="entry name" value="ASKHA_NBD_FGGY"/>
    <property type="match status" value="1"/>
</dbReference>
<evidence type="ECO:0000256" key="2">
    <source>
        <dbReference type="ARBA" id="ARBA00022777"/>
    </source>
</evidence>
<protein>
    <recommendedName>
        <fullName evidence="6">Carbohydrate kinase FGGY N-terminal domain-containing protein</fullName>
    </recommendedName>
</protein>
<evidence type="ECO:0000256" key="1">
    <source>
        <dbReference type="ARBA" id="ARBA00022679"/>
    </source>
</evidence>
<dbReference type="InterPro" id="IPR043129">
    <property type="entry name" value="ATPase_NBD"/>
</dbReference>
<organism evidence="5">
    <name type="scientific">marine sediment metagenome</name>
    <dbReference type="NCBI Taxonomy" id="412755"/>
    <lineage>
        <taxon>unclassified sequences</taxon>
        <taxon>metagenomes</taxon>
        <taxon>ecological metagenomes</taxon>
    </lineage>
</organism>
<comment type="caution">
    <text evidence="5">The sequence shown here is derived from an EMBL/GenBank/DDBJ whole genome shotgun (WGS) entry which is preliminary data.</text>
</comment>
<dbReference type="PANTHER" id="PTHR43095:SF5">
    <property type="entry name" value="XYLULOSE KINASE"/>
    <property type="match status" value="1"/>
</dbReference>
<feature type="non-terminal residue" evidence="5">
    <location>
        <position position="419"/>
    </location>
</feature>
<dbReference type="Pfam" id="PF00370">
    <property type="entry name" value="FGGY_N"/>
    <property type="match status" value="1"/>
</dbReference>
<dbReference type="GO" id="GO:0005975">
    <property type="term" value="P:carbohydrate metabolic process"/>
    <property type="evidence" value="ECO:0007669"/>
    <property type="project" value="InterPro"/>
</dbReference>
<dbReference type="Gene3D" id="3.30.420.40">
    <property type="match status" value="2"/>
</dbReference>
<feature type="domain" description="Carbohydrate kinase FGGY C-terminal" evidence="4">
    <location>
        <begin position="261"/>
        <end position="419"/>
    </location>
</feature>
<feature type="domain" description="Carbohydrate kinase FGGY N-terminal" evidence="3">
    <location>
        <begin position="3"/>
        <end position="249"/>
    </location>
</feature>
<dbReference type="InterPro" id="IPR050406">
    <property type="entry name" value="FGGY_Carb_Kinase"/>
</dbReference>